<name>A0A7J0DFS1_9ERIC</name>
<organism evidence="1 2">
    <name type="scientific">Actinidia rufa</name>
    <dbReference type="NCBI Taxonomy" id="165716"/>
    <lineage>
        <taxon>Eukaryota</taxon>
        <taxon>Viridiplantae</taxon>
        <taxon>Streptophyta</taxon>
        <taxon>Embryophyta</taxon>
        <taxon>Tracheophyta</taxon>
        <taxon>Spermatophyta</taxon>
        <taxon>Magnoliopsida</taxon>
        <taxon>eudicotyledons</taxon>
        <taxon>Gunneridae</taxon>
        <taxon>Pentapetalae</taxon>
        <taxon>asterids</taxon>
        <taxon>Ericales</taxon>
        <taxon>Actinidiaceae</taxon>
        <taxon>Actinidia</taxon>
    </lineage>
</organism>
<protein>
    <submittedName>
        <fullName evidence="1">Uncharacterized protein</fullName>
    </submittedName>
</protein>
<evidence type="ECO:0000313" key="2">
    <source>
        <dbReference type="Proteomes" id="UP000585474"/>
    </source>
</evidence>
<dbReference type="AlphaFoldDB" id="A0A7J0DFS1"/>
<keyword evidence="2" id="KW-1185">Reference proteome</keyword>
<dbReference type="EMBL" id="BJWL01000204">
    <property type="protein sequence ID" value="GFS34092.1"/>
    <property type="molecule type" value="Genomic_DNA"/>
</dbReference>
<sequence length="141" mass="15326">MKIGGRASSIGISTASAALEIWVSKLAMSKLKKQVTTANITREHDICFALAQAIMIPRDMANLTMKEPMEVGSLMGRDHYVRKVIDLSPDTFREDISISCLSKSVKYPLATIRTSKAHALSRSAISCAGGNLEPIFEQLGD</sequence>
<proteinExistence type="predicted"/>
<accession>A0A7J0DFS1</accession>
<comment type="caution">
    <text evidence="1">The sequence shown here is derived from an EMBL/GenBank/DDBJ whole genome shotgun (WGS) entry which is preliminary data.</text>
</comment>
<gene>
    <name evidence="1" type="ORF">Acr_00g0032180</name>
</gene>
<evidence type="ECO:0000313" key="1">
    <source>
        <dbReference type="EMBL" id="GFS34092.1"/>
    </source>
</evidence>
<reference evidence="2" key="1">
    <citation type="submission" date="2019-07" db="EMBL/GenBank/DDBJ databases">
        <title>De Novo Assembly of kiwifruit Actinidia rufa.</title>
        <authorList>
            <person name="Sugita-Konishi S."/>
            <person name="Sato K."/>
            <person name="Mori E."/>
            <person name="Abe Y."/>
            <person name="Kisaki G."/>
            <person name="Hamano K."/>
            <person name="Suezawa K."/>
            <person name="Otani M."/>
            <person name="Fukuda T."/>
            <person name="Manabe T."/>
            <person name="Gomi K."/>
            <person name="Tabuchi M."/>
            <person name="Akimitsu K."/>
            <person name="Kataoka I."/>
        </authorList>
    </citation>
    <scope>NUCLEOTIDE SEQUENCE [LARGE SCALE GENOMIC DNA]</scope>
    <source>
        <strain evidence="2">cv. Fuchu</strain>
    </source>
</reference>
<dbReference type="Proteomes" id="UP000585474">
    <property type="component" value="Unassembled WGS sequence"/>
</dbReference>